<gene>
    <name evidence="1" type="ORF">MJG50_21235</name>
</gene>
<reference evidence="1" key="1">
    <citation type="submission" date="2022-02" db="EMBL/GenBank/DDBJ databases">
        <title>Fredinandcohnia quinoae sp. nov. isolated from Chenopodium quinoa seeds.</title>
        <authorList>
            <person name="Saati-Santamaria Z."/>
            <person name="Flores-Felix J.D."/>
            <person name="Igual J.M."/>
            <person name="Velazquez E."/>
            <person name="Garcia-Fraile P."/>
            <person name="Martinez-Molina E."/>
        </authorList>
    </citation>
    <scope>NUCLEOTIDE SEQUENCE</scope>
    <source>
        <strain evidence="1">SECRCQ15</strain>
    </source>
</reference>
<dbReference type="EMBL" id="JAKTTI010000059">
    <property type="protein sequence ID" value="MCH1627863.1"/>
    <property type="molecule type" value="Genomic_DNA"/>
</dbReference>
<comment type="caution">
    <text evidence="1">The sequence shown here is derived from an EMBL/GenBank/DDBJ whole genome shotgun (WGS) entry which is preliminary data.</text>
</comment>
<dbReference type="Pfam" id="PF14175">
    <property type="entry name" value="YaaC"/>
    <property type="match status" value="1"/>
</dbReference>
<name>A0AAW5E5T7_9BACI</name>
<accession>A0AAW5E5T7</accession>
<keyword evidence="2" id="KW-1185">Reference proteome</keyword>
<evidence type="ECO:0000313" key="2">
    <source>
        <dbReference type="Proteomes" id="UP001431131"/>
    </source>
</evidence>
<proteinExistence type="predicted"/>
<organism evidence="1 2">
    <name type="scientific">Fredinandcohnia quinoae</name>
    <dbReference type="NCBI Taxonomy" id="2918902"/>
    <lineage>
        <taxon>Bacteria</taxon>
        <taxon>Bacillati</taxon>
        <taxon>Bacillota</taxon>
        <taxon>Bacilli</taxon>
        <taxon>Bacillales</taxon>
        <taxon>Bacillaceae</taxon>
        <taxon>Fredinandcohnia</taxon>
    </lineage>
</organism>
<evidence type="ECO:0000313" key="1">
    <source>
        <dbReference type="EMBL" id="MCH1627863.1"/>
    </source>
</evidence>
<dbReference type="InterPro" id="IPR026988">
    <property type="entry name" value="YaaC-like"/>
</dbReference>
<dbReference type="Proteomes" id="UP001431131">
    <property type="component" value="Unassembled WGS sequence"/>
</dbReference>
<sequence>MLDNSDVSNTQSLILCPNYYLEVNGLLDHRFIWQSFNALHAANTTQRLLYKCYKKAPIQDAEKKSYENSYPFIYYLEHGQNYYKLAENAPLSIKPVLLFYGMVQLLKACLLTVDPQYPESTSVLAHGVSTRKRKKQSYEFFHDEVKVQKNGLFSHFSNQMFHIRQIEGEKLSMGQLLKRIPELHNLFSLHFQKDLYIKTPLKDKSTFIIPNETLDAYHMTSQRLLSFIESTIPFGTIYIESEEIFLSLDTNSNLLPLTSSPLLFHLYEGEFYLPRERELLTIFPEVMVHYLILYNLSMISRYETEWWSELLHTYSSNDYPFIRQFLAISADKVPYLLYLFLKGKIKGD</sequence>
<dbReference type="AlphaFoldDB" id="A0AAW5E5T7"/>
<protein>
    <submittedName>
        <fullName evidence="1">YaaC family protein</fullName>
    </submittedName>
</protein>